<accession>A0AAV5TWA9</accession>
<feature type="non-terminal residue" evidence="1">
    <location>
        <position position="80"/>
    </location>
</feature>
<reference evidence="1" key="1">
    <citation type="submission" date="2023-10" db="EMBL/GenBank/DDBJ databases">
        <title>Genome assembly of Pristionchus species.</title>
        <authorList>
            <person name="Yoshida K."/>
            <person name="Sommer R.J."/>
        </authorList>
    </citation>
    <scope>NUCLEOTIDE SEQUENCE</scope>
    <source>
        <strain evidence="1">RS0144</strain>
    </source>
</reference>
<evidence type="ECO:0000313" key="1">
    <source>
        <dbReference type="EMBL" id="GMS98513.1"/>
    </source>
</evidence>
<name>A0AAV5TWA9_9BILA</name>
<comment type="caution">
    <text evidence="1">The sequence shown here is derived from an EMBL/GenBank/DDBJ whole genome shotgun (WGS) entry which is preliminary data.</text>
</comment>
<feature type="non-terminal residue" evidence="1">
    <location>
        <position position="1"/>
    </location>
</feature>
<evidence type="ECO:0000313" key="2">
    <source>
        <dbReference type="Proteomes" id="UP001432027"/>
    </source>
</evidence>
<proteinExistence type="predicted"/>
<sequence length="80" mass="9510">PIFIHLCYNTITRQISLLFIKIIPRDTNSIIVSGFPLIYKFLYVNFRTRIVLNDLCESILEQPRNDAKVTISECTHWRRQ</sequence>
<keyword evidence="2" id="KW-1185">Reference proteome</keyword>
<dbReference type="EMBL" id="BTSX01000005">
    <property type="protein sequence ID" value="GMS98513.1"/>
    <property type="molecule type" value="Genomic_DNA"/>
</dbReference>
<organism evidence="1 2">
    <name type="scientific">Pristionchus entomophagus</name>
    <dbReference type="NCBI Taxonomy" id="358040"/>
    <lineage>
        <taxon>Eukaryota</taxon>
        <taxon>Metazoa</taxon>
        <taxon>Ecdysozoa</taxon>
        <taxon>Nematoda</taxon>
        <taxon>Chromadorea</taxon>
        <taxon>Rhabditida</taxon>
        <taxon>Rhabditina</taxon>
        <taxon>Diplogasteromorpha</taxon>
        <taxon>Diplogasteroidea</taxon>
        <taxon>Neodiplogasteridae</taxon>
        <taxon>Pristionchus</taxon>
    </lineage>
</organism>
<protein>
    <submittedName>
        <fullName evidence="1">Uncharacterized protein</fullName>
    </submittedName>
</protein>
<dbReference type="Proteomes" id="UP001432027">
    <property type="component" value="Unassembled WGS sequence"/>
</dbReference>
<gene>
    <name evidence="1" type="ORF">PENTCL1PPCAC_20688</name>
</gene>
<dbReference type="AlphaFoldDB" id="A0AAV5TWA9"/>